<dbReference type="InterPro" id="IPR001392">
    <property type="entry name" value="Clathrin_mu"/>
</dbReference>
<dbReference type="PIRSF" id="PIRSF005992">
    <property type="entry name" value="Clathrin_mu"/>
    <property type="match status" value="1"/>
</dbReference>
<gene>
    <name evidence="8" type="ORF">LOD99_13851</name>
</gene>
<dbReference type="InterPro" id="IPR022775">
    <property type="entry name" value="AP_mu_sigma_su"/>
</dbReference>
<dbReference type="FunFam" id="3.30.450.60:FF:000002">
    <property type="entry name" value="AP-2 complex subunit mu, putative"/>
    <property type="match status" value="1"/>
</dbReference>
<dbReference type="PANTHER" id="PTHR10529">
    <property type="entry name" value="AP COMPLEX SUBUNIT MU"/>
    <property type="match status" value="1"/>
</dbReference>
<keyword evidence="9" id="KW-1185">Reference proteome</keyword>
<sequence length="446" mass="50495">MISHLFICSPRGDVIAIKQYRDDIPGNIPELFFDLIKDSRDSIQPVIDAGGYSFLWMKKNGLYFVCTTKFNTSPSLVFEMINRFTVLLKDYCGVLNEESLRLNFVLVYELLDEVLDFGYIQGTSTELLKTYIYNQAIEIPTEQSIFDSLDRVVSFEPKKRIQSSVASAKPLALVGPVAKDRKNEVYIDLLERLTVLIGVTGELIRSEINGVIQVKSYLSGTAEICMGLNEDLVVGRPDRYAPVYSSIILDYCSFHESVLLSNFEDHKQLSIQAPDGEFIAMNYRITADATSACILKLYTLFEEIDNRYLHLTLRLNSTLPAAYHACNIIATIPMPNSTSAVSFEIGGSMQTAEFKTSKKVVIWHMKRLDSGGEQAIKIKMNIPEMNKSTKKEIGPMGVEFEVPSYLASRLEIRNLKVFDPRRALQPQRWVRNVTHSDSYVFRIAPN</sequence>
<keyword evidence="4" id="KW-0472">Membrane</keyword>
<dbReference type="AlphaFoldDB" id="A0AAV7KM67"/>
<organism evidence="8 9">
    <name type="scientific">Oopsacas minuta</name>
    <dbReference type="NCBI Taxonomy" id="111878"/>
    <lineage>
        <taxon>Eukaryota</taxon>
        <taxon>Metazoa</taxon>
        <taxon>Porifera</taxon>
        <taxon>Hexactinellida</taxon>
        <taxon>Hexasterophora</taxon>
        <taxon>Lyssacinosida</taxon>
        <taxon>Leucopsacidae</taxon>
        <taxon>Oopsacas</taxon>
    </lineage>
</organism>
<dbReference type="InterPro" id="IPR050431">
    <property type="entry name" value="Adaptor_comp_med_subunit"/>
</dbReference>
<feature type="domain" description="MHD" evidence="7">
    <location>
        <begin position="182"/>
        <end position="442"/>
    </location>
</feature>
<dbReference type="PROSITE" id="PS51072">
    <property type="entry name" value="MHD"/>
    <property type="match status" value="1"/>
</dbReference>
<dbReference type="Pfam" id="PF01217">
    <property type="entry name" value="Clat_adaptor_s"/>
    <property type="match status" value="1"/>
</dbReference>
<dbReference type="CDD" id="cd14838">
    <property type="entry name" value="AP4_Mu_N"/>
    <property type="match status" value="1"/>
</dbReference>
<protein>
    <submittedName>
        <fullName evidence="8">AP-4 complex subunit mu-like</fullName>
    </submittedName>
</protein>
<dbReference type="SUPFAM" id="SSF49447">
    <property type="entry name" value="Second domain of Mu2 adaptin subunit (ap50) of ap2 adaptor"/>
    <property type="match status" value="1"/>
</dbReference>
<keyword evidence="3 6" id="KW-0653">Protein transport</keyword>
<comment type="caution">
    <text evidence="8">The sequence shown here is derived from an EMBL/GenBank/DDBJ whole genome shotgun (WGS) entry which is preliminary data.</text>
</comment>
<comment type="similarity">
    <text evidence="6">Belongs to the adaptor complexes medium subunit family.</text>
</comment>
<dbReference type="PRINTS" id="PR00314">
    <property type="entry name" value="CLATHRINADPT"/>
</dbReference>
<keyword evidence="2 6" id="KW-0813">Transport</keyword>
<keyword evidence="5" id="KW-0168">Coated pit</keyword>
<evidence type="ECO:0000259" key="7">
    <source>
        <dbReference type="PROSITE" id="PS51072"/>
    </source>
</evidence>
<dbReference type="InterPro" id="IPR028565">
    <property type="entry name" value="MHD"/>
</dbReference>
<dbReference type="SUPFAM" id="SSF64356">
    <property type="entry name" value="SNARE-like"/>
    <property type="match status" value="1"/>
</dbReference>
<evidence type="ECO:0000313" key="8">
    <source>
        <dbReference type="EMBL" id="KAI6661129.1"/>
    </source>
</evidence>
<dbReference type="Proteomes" id="UP001165289">
    <property type="component" value="Unassembled WGS sequence"/>
</dbReference>
<dbReference type="GO" id="GO:0016192">
    <property type="term" value="P:vesicle-mediated transport"/>
    <property type="evidence" value="ECO:0007669"/>
    <property type="project" value="InterPro"/>
</dbReference>
<comment type="subcellular location">
    <subcellularLocation>
        <location evidence="1">Membrane</location>
        <location evidence="1">Coated pit</location>
        <topology evidence="1">Peripheral membrane protein</topology>
        <orientation evidence="1">Cytoplasmic side</orientation>
    </subcellularLocation>
</comment>
<dbReference type="GO" id="GO:0030131">
    <property type="term" value="C:clathrin adaptor complex"/>
    <property type="evidence" value="ECO:0007669"/>
    <property type="project" value="UniProtKB-UniRule"/>
</dbReference>
<dbReference type="GO" id="GO:0006886">
    <property type="term" value="P:intracellular protein transport"/>
    <property type="evidence" value="ECO:0007669"/>
    <property type="project" value="UniProtKB-UniRule"/>
</dbReference>
<accession>A0AAV7KM67</accession>
<evidence type="ECO:0000256" key="3">
    <source>
        <dbReference type="ARBA" id="ARBA00022927"/>
    </source>
</evidence>
<dbReference type="GO" id="GO:0005905">
    <property type="term" value="C:clathrin-coated pit"/>
    <property type="evidence" value="ECO:0007669"/>
    <property type="project" value="UniProtKB-KW"/>
</dbReference>
<reference evidence="8 9" key="1">
    <citation type="journal article" date="2023" name="BMC Biol.">
        <title>The compact genome of the sponge Oopsacas minuta (Hexactinellida) is lacking key metazoan core genes.</title>
        <authorList>
            <person name="Santini S."/>
            <person name="Schenkelaars Q."/>
            <person name="Jourda C."/>
            <person name="Duchesne M."/>
            <person name="Belahbib H."/>
            <person name="Rocher C."/>
            <person name="Selva M."/>
            <person name="Riesgo A."/>
            <person name="Vervoort M."/>
            <person name="Leys S.P."/>
            <person name="Kodjabachian L."/>
            <person name="Le Bivic A."/>
            <person name="Borchiellini C."/>
            <person name="Claverie J.M."/>
            <person name="Renard E."/>
        </authorList>
    </citation>
    <scope>NUCLEOTIDE SEQUENCE [LARGE SCALE GENOMIC DNA]</scope>
    <source>
        <strain evidence="8">SPO-2</strain>
    </source>
</reference>
<dbReference type="Gene3D" id="2.60.40.1170">
    <property type="entry name" value="Mu homology domain, subdomain B"/>
    <property type="match status" value="2"/>
</dbReference>
<dbReference type="InterPro" id="IPR036168">
    <property type="entry name" value="AP2_Mu_C_sf"/>
</dbReference>
<name>A0AAV7KM67_9METZ</name>
<evidence type="ECO:0000256" key="4">
    <source>
        <dbReference type="ARBA" id="ARBA00023136"/>
    </source>
</evidence>
<dbReference type="Pfam" id="PF00928">
    <property type="entry name" value="Adap_comp_sub"/>
    <property type="match status" value="1"/>
</dbReference>
<dbReference type="EMBL" id="JAKMXF010000022">
    <property type="protein sequence ID" value="KAI6661129.1"/>
    <property type="molecule type" value="Genomic_DNA"/>
</dbReference>
<evidence type="ECO:0000313" key="9">
    <source>
        <dbReference type="Proteomes" id="UP001165289"/>
    </source>
</evidence>
<evidence type="ECO:0000256" key="2">
    <source>
        <dbReference type="ARBA" id="ARBA00022448"/>
    </source>
</evidence>
<dbReference type="InterPro" id="IPR011012">
    <property type="entry name" value="Longin-like_dom_sf"/>
</dbReference>
<dbReference type="Gene3D" id="3.30.450.60">
    <property type="match status" value="1"/>
</dbReference>
<proteinExistence type="inferred from homology"/>
<evidence type="ECO:0000256" key="5">
    <source>
        <dbReference type="ARBA" id="ARBA00023176"/>
    </source>
</evidence>
<evidence type="ECO:0000256" key="1">
    <source>
        <dbReference type="ARBA" id="ARBA00004277"/>
    </source>
</evidence>
<evidence type="ECO:0000256" key="6">
    <source>
        <dbReference type="PIRNR" id="PIRNR005992"/>
    </source>
</evidence>